<dbReference type="Pfam" id="PF13088">
    <property type="entry name" value="BNR_2"/>
    <property type="match status" value="1"/>
</dbReference>
<feature type="domain" description="Sialidase" evidence="2">
    <location>
        <begin position="54"/>
        <end position="227"/>
    </location>
</feature>
<sequence>MKKINLFPLFILFFLSSCATYKPQILVSEQIFKTGQVPFQQCHASTIQVIGKDSLLAAWFGGTHESNPDVVIWSSLYSHGQWQRPVQIADGILGDNRFPTWNPVFYQYPHSDTLSLYYKIGPNPREWKGYVKHSLDKGTTWSAEQQLPEGILGPIKNKPLTLTNGLLLSPSSTESKEEIWKAHLEISRDHGRSWSVSAIRPDTSIQVIQPSVIQHTDGRIQVLCRSKEIK</sequence>
<gene>
    <name evidence="3" type="ORF">NCTC11343_00738</name>
</gene>
<reference evidence="3 4" key="1">
    <citation type="submission" date="2018-06" db="EMBL/GenBank/DDBJ databases">
        <authorList>
            <consortium name="Pathogen Informatics"/>
            <person name="Doyle S."/>
        </authorList>
    </citation>
    <scope>NUCLEOTIDE SEQUENCE [LARGE SCALE GENOMIC DNA]</scope>
    <source>
        <strain evidence="3 4">NCTC11343</strain>
    </source>
</reference>
<evidence type="ECO:0000259" key="2">
    <source>
        <dbReference type="Pfam" id="PF13088"/>
    </source>
</evidence>
<evidence type="ECO:0000313" key="3">
    <source>
        <dbReference type="EMBL" id="SPZ84207.1"/>
    </source>
</evidence>
<dbReference type="EMBL" id="UAUU01000002">
    <property type="protein sequence ID" value="SPZ84207.1"/>
    <property type="molecule type" value="Genomic_DNA"/>
</dbReference>
<keyword evidence="1" id="KW-0732">Signal</keyword>
<organism evidence="3 4">
    <name type="scientific">Sphingobacterium multivorum</name>
    <dbReference type="NCBI Taxonomy" id="28454"/>
    <lineage>
        <taxon>Bacteria</taxon>
        <taxon>Pseudomonadati</taxon>
        <taxon>Bacteroidota</taxon>
        <taxon>Sphingobacteriia</taxon>
        <taxon>Sphingobacteriales</taxon>
        <taxon>Sphingobacteriaceae</taxon>
        <taxon>Sphingobacterium</taxon>
    </lineage>
</organism>
<evidence type="ECO:0000313" key="4">
    <source>
        <dbReference type="Proteomes" id="UP000251241"/>
    </source>
</evidence>
<dbReference type="InterPro" id="IPR036278">
    <property type="entry name" value="Sialidase_sf"/>
</dbReference>
<protein>
    <submittedName>
        <fullName evidence="3">Predicted neuraminidase (Sialidase)</fullName>
    </submittedName>
</protein>
<feature type="chain" id="PRO_5015911166" evidence="1">
    <location>
        <begin position="20"/>
        <end position="230"/>
    </location>
</feature>
<evidence type="ECO:0000256" key="1">
    <source>
        <dbReference type="SAM" id="SignalP"/>
    </source>
</evidence>
<proteinExistence type="predicted"/>
<dbReference type="PANTHER" id="PTHR43752">
    <property type="entry name" value="BNR/ASP-BOX REPEAT FAMILY PROTEIN"/>
    <property type="match status" value="1"/>
</dbReference>
<dbReference type="AlphaFoldDB" id="A0A2X2IPQ8"/>
<dbReference type="Proteomes" id="UP000251241">
    <property type="component" value="Unassembled WGS sequence"/>
</dbReference>
<dbReference type="RefSeq" id="WP_112373831.1">
    <property type="nucleotide sequence ID" value="NZ_UAUU01000002.1"/>
</dbReference>
<dbReference type="PROSITE" id="PS51257">
    <property type="entry name" value="PROKAR_LIPOPROTEIN"/>
    <property type="match status" value="1"/>
</dbReference>
<feature type="signal peptide" evidence="1">
    <location>
        <begin position="1"/>
        <end position="19"/>
    </location>
</feature>
<dbReference type="SUPFAM" id="SSF50939">
    <property type="entry name" value="Sialidases"/>
    <property type="match status" value="1"/>
</dbReference>
<dbReference type="InterPro" id="IPR011040">
    <property type="entry name" value="Sialidase"/>
</dbReference>
<accession>A0A2X2IPQ8</accession>
<dbReference type="CDD" id="cd15482">
    <property type="entry name" value="Sialidase_non-viral"/>
    <property type="match status" value="1"/>
</dbReference>
<dbReference type="Gene3D" id="2.120.10.10">
    <property type="match status" value="1"/>
</dbReference>
<dbReference type="PANTHER" id="PTHR43752:SF2">
    <property type="entry name" value="BNR_ASP-BOX REPEAT FAMILY PROTEIN"/>
    <property type="match status" value="1"/>
</dbReference>
<name>A0A2X2IPQ8_SPHMU</name>